<dbReference type="AlphaFoldDB" id="A0A835IHK2"/>
<keyword evidence="2" id="KW-0285">Flavoprotein</keyword>
<evidence type="ECO:0000256" key="3">
    <source>
        <dbReference type="ARBA" id="ARBA00022827"/>
    </source>
</evidence>
<dbReference type="InterPro" id="IPR017938">
    <property type="entry name" value="Riboflavin_synthase-like_b-brl"/>
</dbReference>
<evidence type="ECO:0000313" key="6">
    <source>
        <dbReference type="EMBL" id="KAF9617901.1"/>
    </source>
</evidence>
<reference evidence="6 7" key="1">
    <citation type="submission" date="2020-10" db="EMBL/GenBank/DDBJ databases">
        <title>The Coptis chinensis genome and diversification of protoberbering-type alkaloids.</title>
        <authorList>
            <person name="Wang B."/>
            <person name="Shu S."/>
            <person name="Song C."/>
            <person name="Liu Y."/>
        </authorList>
    </citation>
    <scope>NUCLEOTIDE SEQUENCE [LARGE SCALE GENOMIC DNA]</scope>
    <source>
        <strain evidence="6">HL-2020</strain>
        <tissue evidence="6">Leaf</tissue>
    </source>
</reference>
<evidence type="ECO:0000256" key="4">
    <source>
        <dbReference type="ARBA" id="ARBA00023002"/>
    </source>
</evidence>
<dbReference type="OrthoDB" id="1734869at2759"/>
<dbReference type="Gene3D" id="1.20.990.10">
    <property type="entry name" value="NADPH-cytochrome p450 Reductase, Chain A, domain 3"/>
    <property type="match status" value="1"/>
</dbReference>
<evidence type="ECO:0000259" key="5">
    <source>
        <dbReference type="Pfam" id="PF00667"/>
    </source>
</evidence>
<keyword evidence="4" id="KW-0560">Oxidoreductase</keyword>
<dbReference type="GO" id="GO:0003958">
    <property type="term" value="F:NADPH-hemoprotein reductase activity"/>
    <property type="evidence" value="ECO:0007669"/>
    <property type="project" value="TreeGrafter"/>
</dbReference>
<name>A0A835IHK2_9MAGN</name>
<dbReference type="Proteomes" id="UP000631114">
    <property type="component" value="Unassembled WGS sequence"/>
</dbReference>
<sequence>MQANVVVRKELHSPASDLSCTHLEFDISGTGLGYEIGDHVGVYVENSIEYVEAERLLGYLPDTYFSIHVGNEDGTPRARSSLAPPFPSPCTLKTTLIRYANLLNSPKKSALLALAAHASNPSEADRLRNPASHVWKDEYAQWIVASQRSLLEVMDEFPSAKPPLRVFFAAIAPRLQSRYYSISSSSR</sequence>
<proteinExistence type="predicted"/>
<accession>A0A835IHK2</accession>
<dbReference type="GO" id="GO:0005829">
    <property type="term" value="C:cytosol"/>
    <property type="evidence" value="ECO:0007669"/>
    <property type="project" value="TreeGrafter"/>
</dbReference>
<dbReference type="PANTHER" id="PTHR19384:SF17">
    <property type="entry name" value="NADPH--CYTOCHROME P450 REDUCTASE"/>
    <property type="match status" value="1"/>
</dbReference>
<protein>
    <recommendedName>
        <fullName evidence="5">Sulfite reductase [NADPH] flavoprotein alpha-component-like FAD-binding domain-containing protein</fullName>
    </recommendedName>
</protein>
<evidence type="ECO:0000256" key="1">
    <source>
        <dbReference type="ARBA" id="ARBA00001974"/>
    </source>
</evidence>
<evidence type="ECO:0000256" key="2">
    <source>
        <dbReference type="ARBA" id="ARBA00022630"/>
    </source>
</evidence>
<dbReference type="GO" id="GO:0050660">
    <property type="term" value="F:flavin adenine dinucleotide binding"/>
    <property type="evidence" value="ECO:0007669"/>
    <property type="project" value="TreeGrafter"/>
</dbReference>
<dbReference type="PANTHER" id="PTHR19384">
    <property type="entry name" value="NITRIC OXIDE SYNTHASE-RELATED"/>
    <property type="match status" value="1"/>
</dbReference>
<feature type="domain" description="Sulfite reductase [NADPH] flavoprotein alpha-component-like FAD-binding" evidence="5">
    <location>
        <begin position="2"/>
        <end position="186"/>
    </location>
</feature>
<comment type="caution">
    <text evidence="6">The sequence shown here is derived from an EMBL/GenBank/DDBJ whole genome shotgun (WGS) entry which is preliminary data.</text>
</comment>
<gene>
    <name evidence="6" type="ORF">IFM89_039120</name>
</gene>
<dbReference type="EMBL" id="JADFTS010000003">
    <property type="protein sequence ID" value="KAF9617901.1"/>
    <property type="molecule type" value="Genomic_DNA"/>
</dbReference>
<dbReference type="SUPFAM" id="SSF63380">
    <property type="entry name" value="Riboflavin synthase domain-like"/>
    <property type="match status" value="1"/>
</dbReference>
<dbReference type="Pfam" id="PF00667">
    <property type="entry name" value="FAD_binding_1"/>
    <property type="match status" value="1"/>
</dbReference>
<keyword evidence="7" id="KW-1185">Reference proteome</keyword>
<dbReference type="InterPro" id="IPR003097">
    <property type="entry name" value="CysJ-like_FAD-binding"/>
</dbReference>
<keyword evidence="3" id="KW-0274">FAD</keyword>
<dbReference type="InterPro" id="IPR023173">
    <property type="entry name" value="NADPH_Cyt_P450_Rdtase_alpha"/>
</dbReference>
<comment type="cofactor">
    <cofactor evidence="1">
        <name>FAD</name>
        <dbReference type="ChEBI" id="CHEBI:57692"/>
    </cofactor>
</comment>
<dbReference type="GO" id="GO:0010181">
    <property type="term" value="F:FMN binding"/>
    <property type="evidence" value="ECO:0007669"/>
    <property type="project" value="TreeGrafter"/>
</dbReference>
<organism evidence="6 7">
    <name type="scientific">Coptis chinensis</name>
    <dbReference type="NCBI Taxonomy" id="261450"/>
    <lineage>
        <taxon>Eukaryota</taxon>
        <taxon>Viridiplantae</taxon>
        <taxon>Streptophyta</taxon>
        <taxon>Embryophyta</taxon>
        <taxon>Tracheophyta</taxon>
        <taxon>Spermatophyta</taxon>
        <taxon>Magnoliopsida</taxon>
        <taxon>Ranunculales</taxon>
        <taxon>Ranunculaceae</taxon>
        <taxon>Coptidoideae</taxon>
        <taxon>Coptis</taxon>
    </lineage>
</organism>
<evidence type="ECO:0000313" key="7">
    <source>
        <dbReference type="Proteomes" id="UP000631114"/>
    </source>
</evidence>